<protein>
    <submittedName>
        <fullName evidence="2">Uncharacterized protein</fullName>
    </submittedName>
</protein>
<name>A0A2Z4YX68_RHILE</name>
<organism evidence="2 3">
    <name type="scientific">Rhizobium leguminosarum</name>
    <dbReference type="NCBI Taxonomy" id="384"/>
    <lineage>
        <taxon>Bacteria</taxon>
        <taxon>Pseudomonadati</taxon>
        <taxon>Pseudomonadota</taxon>
        <taxon>Alphaproteobacteria</taxon>
        <taxon>Hyphomicrobiales</taxon>
        <taxon>Rhizobiaceae</taxon>
        <taxon>Rhizobium/Agrobacterium group</taxon>
        <taxon>Rhizobium</taxon>
    </lineage>
</organism>
<sequence length="104" mass="11713">MCSVLLIFFVMSAAMLSDRRLEFEIFVPPVVSVITGEHLDNRAKSGNDGKDTDNKGLMVEDEGFPVNLSQDWERDASDAERPLPNSHRHPNPSLFHLASFNQTR</sequence>
<dbReference type="Proteomes" id="UP000251166">
    <property type="component" value="Plasmid unnamed4"/>
</dbReference>
<evidence type="ECO:0000313" key="3">
    <source>
        <dbReference type="Proteomes" id="UP000251166"/>
    </source>
</evidence>
<dbReference type="AlphaFoldDB" id="A0A2Z4YX68"/>
<feature type="region of interest" description="Disordered" evidence="1">
    <location>
        <begin position="39"/>
        <end position="104"/>
    </location>
</feature>
<evidence type="ECO:0000256" key="1">
    <source>
        <dbReference type="SAM" id="MobiDB-lite"/>
    </source>
</evidence>
<reference evidence="2 3" key="1">
    <citation type="submission" date="2018-07" db="EMBL/GenBank/DDBJ databases">
        <title>Rhizobium leguminosarum strain:ATCC 14479 Genome sequencing and assembly.</title>
        <authorList>
            <person name="Chakraborty R."/>
        </authorList>
    </citation>
    <scope>NUCLEOTIDE SEQUENCE [LARGE SCALE GENOMIC DNA]</scope>
    <source>
        <strain evidence="2 3">ATCC 14479</strain>
        <plasmid evidence="3">Plasmid unnamed4</plasmid>
    </source>
</reference>
<feature type="compositionally biased region" description="Basic and acidic residues" evidence="1">
    <location>
        <begin position="39"/>
        <end position="54"/>
    </location>
</feature>
<feature type="compositionally biased region" description="Basic and acidic residues" evidence="1">
    <location>
        <begin position="71"/>
        <end position="81"/>
    </location>
</feature>
<geneLocation type="plasmid" evidence="2 3">
    <name>unnamed4</name>
</geneLocation>
<accession>A0A2Z4YX68</accession>
<gene>
    <name evidence="2" type="ORF">DLJ82_6683</name>
</gene>
<dbReference type="EMBL" id="CP030764">
    <property type="protein sequence ID" value="AXA44653.1"/>
    <property type="molecule type" value="Genomic_DNA"/>
</dbReference>
<evidence type="ECO:0000313" key="2">
    <source>
        <dbReference type="EMBL" id="AXA44653.1"/>
    </source>
</evidence>
<proteinExistence type="predicted"/>
<keyword evidence="2" id="KW-0614">Plasmid</keyword>